<reference evidence="2 3" key="1">
    <citation type="submission" date="2016-10" db="EMBL/GenBank/DDBJ databases">
        <title>Rhodobacter sp. LPB0142, isolated from sea water.</title>
        <authorList>
            <person name="Kim E."/>
            <person name="Yi H."/>
        </authorList>
    </citation>
    <scope>NUCLEOTIDE SEQUENCE [LARGE SCALE GENOMIC DNA]</scope>
    <source>
        <strain evidence="2 3">LPB0142</strain>
    </source>
</reference>
<dbReference type="STRING" id="1850250.LPB142_15700"/>
<evidence type="ECO:0000313" key="3">
    <source>
        <dbReference type="Proteomes" id="UP000176562"/>
    </source>
</evidence>
<evidence type="ECO:0000259" key="1">
    <source>
        <dbReference type="Pfam" id="PF10074"/>
    </source>
</evidence>
<organism evidence="2 3">
    <name type="scientific">Rhodobacter xanthinilyticus</name>
    <dbReference type="NCBI Taxonomy" id="1850250"/>
    <lineage>
        <taxon>Bacteria</taxon>
        <taxon>Pseudomonadati</taxon>
        <taxon>Pseudomonadota</taxon>
        <taxon>Alphaproteobacteria</taxon>
        <taxon>Rhodobacterales</taxon>
        <taxon>Rhodobacter group</taxon>
        <taxon>Rhodobacter</taxon>
    </lineage>
</organism>
<dbReference type="Proteomes" id="UP000176562">
    <property type="component" value="Chromosome"/>
</dbReference>
<protein>
    <submittedName>
        <fullName evidence="2">DUF2285 domain-containing protein</fullName>
    </submittedName>
</protein>
<accession>A0A1D9MFQ4</accession>
<gene>
    <name evidence="2" type="ORF">LPB142_15700</name>
</gene>
<dbReference type="Pfam" id="PF10074">
    <property type="entry name" value="RovC_DNA-bd"/>
    <property type="match status" value="1"/>
</dbReference>
<name>A0A1D9MFQ4_9RHOB</name>
<sequence length="91" mass="10504">MKPTIPAFDELAPTNADITDYDRRHIKLYMRLLDATADGADWTEAVEVLFGIDPVREPERARRVYDSHLARARWMTQSGYRQLLAPRSGTR</sequence>
<dbReference type="EMBL" id="CP017781">
    <property type="protein sequence ID" value="AOZ70599.1"/>
    <property type="molecule type" value="Genomic_DNA"/>
</dbReference>
<dbReference type="InterPro" id="IPR018754">
    <property type="entry name" value="RovC-like_DNA-bd"/>
</dbReference>
<keyword evidence="3" id="KW-1185">Reference proteome</keyword>
<proteinExistence type="predicted"/>
<dbReference type="AlphaFoldDB" id="A0A1D9MFQ4"/>
<dbReference type="KEGG" id="rhp:LPB142_15700"/>
<evidence type="ECO:0000313" key="2">
    <source>
        <dbReference type="EMBL" id="AOZ70599.1"/>
    </source>
</evidence>
<feature type="domain" description="T6SS Transcription factor RovC-like DNA binding" evidence="1">
    <location>
        <begin position="14"/>
        <end position="84"/>
    </location>
</feature>
<dbReference type="RefSeq" id="WP_071166934.1">
    <property type="nucleotide sequence ID" value="NZ_CP017781.1"/>
</dbReference>